<dbReference type="GO" id="GO:0016491">
    <property type="term" value="F:oxidoreductase activity"/>
    <property type="evidence" value="ECO:0007669"/>
    <property type="project" value="UniProtKB-KW"/>
</dbReference>
<sequence>MAGSALSPTKGRCRRRGDEVPEKYLYKRCDSEDVPLMETPVIDLGLLLSSSSPSIRQEETDKLQSALSTWGCFQLINHGMTSSFLDETREVATQFFGLPPAEKRRYSRTEFEGYGHDEKDNWNDRLQLTVYPQHRRQLQYWPENPQKFSEILDKFGEMSVKIVEVLLKAMATSLGLEENSFLSKYGEEGLMLARFNYYPKCPTPHQVLGLRPHSDGTAITILLQDKEVEGLQVKKDDQWFRVPVIPHALFINVGDLMEIMSNGIFKSAVHKVTTNSAKDRMSVAVLCICDPHKEVGPATELITGGRPRRYKTVKDYGKLFFLLDPTGEIRPIDTVKI</sequence>
<dbReference type="Proteomes" id="UP001279734">
    <property type="component" value="Unassembled WGS sequence"/>
</dbReference>
<keyword evidence="7" id="KW-1185">Reference proteome</keyword>
<evidence type="ECO:0000259" key="5">
    <source>
        <dbReference type="PROSITE" id="PS51471"/>
    </source>
</evidence>
<reference evidence="6" key="1">
    <citation type="submission" date="2023-05" db="EMBL/GenBank/DDBJ databases">
        <title>Nepenthes gracilis genome sequencing.</title>
        <authorList>
            <person name="Fukushima K."/>
        </authorList>
    </citation>
    <scope>NUCLEOTIDE SEQUENCE</scope>
    <source>
        <strain evidence="6">SING2019-196</strain>
    </source>
</reference>
<dbReference type="Pfam" id="PF03171">
    <property type="entry name" value="2OG-FeII_Oxy"/>
    <property type="match status" value="1"/>
</dbReference>
<keyword evidence="4" id="KW-0560">Oxidoreductase</keyword>
<evidence type="ECO:0000313" key="6">
    <source>
        <dbReference type="EMBL" id="GMH18982.1"/>
    </source>
</evidence>
<keyword evidence="2 4" id="KW-0479">Metal-binding</keyword>
<evidence type="ECO:0000256" key="1">
    <source>
        <dbReference type="ARBA" id="ARBA00008056"/>
    </source>
</evidence>
<accession>A0AAD3SXM8</accession>
<name>A0AAD3SXM8_NEPGR</name>
<dbReference type="InterPro" id="IPR027443">
    <property type="entry name" value="IPNS-like_sf"/>
</dbReference>
<dbReference type="EMBL" id="BSYO01000020">
    <property type="protein sequence ID" value="GMH18982.1"/>
    <property type="molecule type" value="Genomic_DNA"/>
</dbReference>
<feature type="domain" description="Fe2OG dioxygenase" evidence="5">
    <location>
        <begin position="189"/>
        <end position="289"/>
    </location>
</feature>
<dbReference type="GO" id="GO:0046872">
    <property type="term" value="F:metal ion binding"/>
    <property type="evidence" value="ECO:0007669"/>
    <property type="project" value="UniProtKB-KW"/>
</dbReference>
<dbReference type="FunFam" id="2.60.120.330:FF:000079">
    <property type="entry name" value="Protein SRG1"/>
    <property type="match status" value="1"/>
</dbReference>
<dbReference type="SUPFAM" id="SSF51197">
    <property type="entry name" value="Clavaminate synthase-like"/>
    <property type="match status" value="1"/>
</dbReference>
<protein>
    <recommendedName>
        <fullName evidence="5">Fe2OG dioxygenase domain-containing protein</fullName>
    </recommendedName>
</protein>
<dbReference type="InterPro" id="IPR044861">
    <property type="entry name" value="IPNS-like_FE2OG_OXY"/>
</dbReference>
<dbReference type="InterPro" id="IPR050295">
    <property type="entry name" value="Plant_2OG-oxidoreductases"/>
</dbReference>
<comment type="caution">
    <text evidence="6">The sequence shown here is derived from an EMBL/GenBank/DDBJ whole genome shotgun (WGS) entry which is preliminary data.</text>
</comment>
<gene>
    <name evidence="6" type="ORF">Nepgr_020823</name>
</gene>
<comment type="similarity">
    <text evidence="1 4">Belongs to the iron/ascorbate-dependent oxidoreductase family.</text>
</comment>
<dbReference type="AlphaFoldDB" id="A0AAD3SXM8"/>
<keyword evidence="3 4" id="KW-0408">Iron</keyword>
<dbReference type="Pfam" id="PF14226">
    <property type="entry name" value="DIOX_N"/>
    <property type="match status" value="1"/>
</dbReference>
<organism evidence="6 7">
    <name type="scientific">Nepenthes gracilis</name>
    <name type="common">Slender pitcher plant</name>
    <dbReference type="NCBI Taxonomy" id="150966"/>
    <lineage>
        <taxon>Eukaryota</taxon>
        <taxon>Viridiplantae</taxon>
        <taxon>Streptophyta</taxon>
        <taxon>Embryophyta</taxon>
        <taxon>Tracheophyta</taxon>
        <taxon>Spermatophyta</taxon>
        <taxon>Magnoliopsida</taxon>
        <taxon>eudicotyledons</taxon>
        <taxon>Gunneridae</taxon>
        <taxon>Pentapetalae</taxon>
        <taxon>Caryophyllales</taxon>
        <taxon>Nepenthaceae</taxon>
        <taxon>Nepenthes</taxon>
    </lineage>
</organism>
<dbReference type="PANTHER" id="PTHR47991">
    <property type="entry name" value="OXOGLUTARATE/IRON-DEPENDENT DIOXYGENASE"/>
    <property type="match status" value="1"/>
</dbReference>
<dbReference type="InterPro" id="IPR026992">
    <property type="entry name" value="DIOX_N"/>
</dbReference>
<dbReference type="PROSITE" id="PS51471">
    <property type="entry name" value="FE2OG_OXY"/>
    <property type="match status" value="1"/>
</dbReference>
<evidence type="ECO:0000313" key="7">
    <source>
        <dbReference type="Proteomes" id="UP001279734"/>
    </source>
</evidence>
<dbReference type="Gene3D" id="2.60.120.330">
    <property type="entry name" value="B-lactam Antibiotic, Isopenicillin N Synthase, Chain"/>
    <property type="match status" value="1"/>
</dbReference>
<evidence type="ECO:0000256" key="4">
    <source>
        <dbReference type="RuleBase" id="RU003682"/>
    </source>
</evidence>
<dbReference type="InterPro" id="IPR005123">
    <property type="entry name" value="Oxoglu/Fe-dep_dioxygenase_dom"/>
</dbReference>
<proteinExistence type="inferred from homology"/>
<evidence type="ECO:0000256" key="2">
    <source>
        <dbReference type="ARBA" id="ARBA00022723"/>
    </source>
</evidence>
<evidence type="ECO:0000256" key="3">
    <source>
        <dbReference type="ARBA" id="ARBA00023004"/>
    </source>
</evidence>